<feature type="binding site" evidence="1">
    <location>
        <position position="257"/>
    </location>
    <ligand>
        <name>a divalent metal cation</name>
        <dbReference type="ChEBI" id="CHEBI:60240"/>
    </ligand>
</feature>
<dbReference type="EMBL" id="BLAU01000001">
    <property type="protein sequence ID" value="GET21241.1"/>
    <property type="molecule type" value="Genomic_DNA"/>
</dbReference>
<organism evidence="3 4">
    <name type="scientific">Prolixibacter denitrificans</name>
    <dbReference type="NCBI Taxonomy" id="1541063"/>
    <lineage>
        <taxon>Bacteria</taxon>
        <taxon>Pseudomonadati</taxon>
        <taxon>Bacteroidota</taxon>
        <taxon>Bacteroidia</taxon>
        <taxon>Marinilabiliales</taxon>
        <taxon>Prolixibacteraceae</taxon>
        <taxon>Prolixibacter</taxon>
    </lineage>
</organism>
<dbReference type="EMBL" id="PYGC01000008">
    <property type="protein sequence ID" value="PSK81720.1"/>
    <property type="molecule type" value="Genomic_DNA"/>
</dbReference>
<sequence length="415" mass="46472">MKLGKYSFGIGDRFAREGEAQLRAIMKAQKAGIDISPVWNKSNREHTIVNSKPEDTRNEADAAVAALGYQGAYFVDADHIGLGNVEGFLESSNFFTLDVAAFIGKASSADDVDDFLDACEKYKGEWQIPGIDSPFKVDEEFLREMADRFLAAIAEAGNIYRFIKARKKDNDFITEVSMDEVEAPQTPIEMFFILKMIADEGIPVQTIAPKFTGRFNKGVDYVGDVKQFAREFEEDILVIDFAVKEFGLPETLKLSVHSGSDKFSIYPVMAEIIRKHDKGLHVKTAGTTWLEEVIGLALAGGEALELARNIYKKALKRKDELCAPYADVIDIDDQLLPSVSDVDSWTSEQFANALRHIPGHPEYNPGFRQLIHVGYKIAAEYGETYTSLIEKNKELVGSCVEENLFDRHLKRLFNL</sequence>
<comment type="function">
    <text evidence="1">Catalyzes the epimerization of D-tagaturonate (D-TagA) to D-fructuronate (D-FruA).</text>
</comment>
<dbReference type="GO" id="GO:0046872">
    <property type="term" value="F:metal ion binding"/>
    <property type="evidence" value="ECO:0007669"/>
    <property type="project" value="UniProtKB-UniRule"/>
</dbReference>
<dbReference type="HAMAP" id="MF_02243">
    <property type="entry name" value="UxaE"/>
    <property type="match status" value="1"/>
</dbReference>
<feature type="binding site" evidence="1">
    <location>
        <position position="217"/>
    </location>
    <ligand>
        <name>a divalent metal cation</name>
        <dbReference type="ChEBI" id="CHEBI:60240"/>
    </ligand>
</feature>
<name>A0A2P8C9S8_9BACT</name>
<feature type="active site" description="Proton donor" evidence="1">
    <location>
        <position position="175"/>
    </location>
</feature>
<keyword evidence="5" id="KW-1185">Reference proteome</keyword>
<evidence type="ECO:0000313" key="3">
    <source>
        <dbReference type="EMBL" id="PSK81720.1"/>
    </source>
</evidence>
<evidence type="ECO:0000256" key="1">
    <source>
        <dbReference type="HAMAP-Rule" id="MF_02243"/>
    </source>
</evidence>
<evidence type="ECO:0000313" key="4">
    <source>
        <dbReference type="Proteomes" id="UP000240621"/>
    </source>
</evidence>
<dbReference type="Pfam" id="PF16257">
    <property type="entry name" value="UxaE"/>
    <property type="match status" value="1"/>
</dbReference>
<comment type="cofactor">
    <cofactor evidence="1">
        <name>a divalent metal cation</name>
        <dbReference type="ChEBI" id="CHEBI:60240"/>
    </cofactor>
</comment>
<dbReference type="GO" id="GO:0016856">
    <property type="term" value="F:racemase and epimerase activity, acting on hydroxy acids and derivatives"/>
    <property type="evidence" value="ECO:0007669"/>
    <property type="project" value="UniProtKB-UniRule"/>
</dbReference>
<protein>
    <recommendedName>
        <fullName evidence="1">Tagaturonate/fructuronate epimerase</fullName>
        <shortName evidence="1">D-TagA/D-FruA epimerase</shortName>
        <ecNumber evidence="1">5.1.2.7</ecNumber>
    </recommendedName>
</protein>
<dbReference type="Proteomes" id="UP000240621">
    <property type="component" value="Unassembled WGS sequence"/>
</dbReference>
<evidence type="ECO:0000313" key="2">
    <source>
        <dbReference type="EMBL" id="GET21241.1"/>
    </source>
</evidence>
<keyword evidence="1" id="KW-0479">Metal-binding</keyword>
<reference evidence="2 5" key="2">
    <citation type="submission" date="2019-10" db="EMBL/GenBank/DDBJ databases">
        <title>Prolixibacter strains distinguished by the presence of nitrate reductase genes were adept at nitrate-dependent anaerobic corrosion of metallic iron and carbon steel.</title>
        <authorList>
            <person name="Iino T."/>
            <person name="Shono N."/>
            <person name="Ito K."/>
            <person name="Nakamura R."/>
            <person name="Sueoka K."/>
            <person name="Harayama S."/>
            <person name="Ohkuma M."/>
        </authorList>
    </citation>
    <scope>NUCLEOTIDE SEQUENCE [LARGE SCALE GENOMIC DNA]</scope>
    <source>
        <strain evidence="2 5">MIC1-1</strain>
    </source>
</reference>
<comment type="similarity">
    <text evidence="1">Belongs to the UxaE family.</text>
</comment>
<keyword evidence="1" id="KW-0413">Isomerase</keyword>
<gene>
    <name evidence="1" type="primary">uxaE</name>
    <name evidence="3" type="ORF">CLV93_108118</name>
    <name evidence="2" type="ORF">JCM18694_14870</name>
</gene>
<dbReference type="Proteomes" id="UP000396862">
    <property type="component" value="Unassembled WGS sequence"/>
</dbReference>
<dbReference type="AlphaFoldDB" id="A0A2P8C9S8"/>
<reference evidence="3 4" key="1">
    <citation type="submission" date="2018-03" db="EMBL/GenBank/DDBJ databases">
        <title>Genomic Encyclopedia of Archaeal and Bacterial Type Strains, Phase II (KMG-II): from individual species to whole genera.</title>
        <authorList>
            <person name="Goeker M."/>
        </authorList>
    </citation>
    <scope>NUCLEOTIDE SEQUENCE [LARGE SCALE GENOMIC DNA]</scope>
    <source>
        <strain evidence="3 4">DSM 27267</strain>
    </source>
</reference>
<dbReference type="RefSeq" id="WP_106543020.1">
    <property type="nucleotide sequence ID" value="NZ_BLAU01000001.1"/>
</dbReference>
<feature type="binding site" evidence="1">
    <location>
        <position position="79"/>
    </location>
    <ligand>
        <name>a divalent metal cation</name>
        <dbReference type="ChEBI" id="CHEBI:60240"/>
    </ligand>
</feature>
<dbReference type="OrthoDB" id="9797992at2"/>
<accession>A0A2P8C9S8</accession>
<evidence type="ECO:0000313" key="5">
    <source>
        <dbReference type="Proteomes" id="UP000396862"/>
    </source>
</evidence>
<proteinExistence type="inferred from homology"/>
<comment type="caution">
    <text evidence="3">The sequence shown here is derived from an EMBL/GenBank/DDBJ whole genome shotgun (WGS) entry which is preliminary data.</text>
</comment>
<feature type="active site" description="Proton acceptor" evidence="1">
    <location>
        <position position="78"/>
    </location>
</feature>
<comment type="catalytic activity">
    <reaction evidence="1">
        <text>keto-D-tagaturonate = keto-D-fructuronate</text>
        <dbReference type="Rhea" id="RHEA:51656"/>
        <dbReference type="ChEBI" id="CHEBI:17886"/>
        <dbReference type="ChEBI" id="CHEBI:59881"/>
        <dbReference type="EC" id="5.1.2.7"/>
    </reaction>
</comment>
<dbReference type="InterPro" id="IPR032586">
    <property type="entry name" value="UxaE"/>
</dbReference>
<dbReference type="EC" id="5.1.2.7" evidence="1"/>